<organism evidence="3 4">
    <name type="scientific">Xylaria arbuscula</name>
    <dbReference type="NCBI Taxonomy" id="114810"/>
    <lineage>
        <taxon>Eukaryota</taxon>
        <taxon>Fungi</taxon>
        <taxon>Dikarya</taxon>
        <taxon>Ascomycota</taxon>
        <taxon>Pezizomycotina</taxon>
        <taxon>Sordariomycetes</taxon>
        <taxon>Xylariomycetidae</taxon>
        <taxon>Xylariales</taxon>
        <taxon>Xylariaceae</taxon>
        <taxon>Xylaria</taxon>
    </lineage>
</organism>
<name>A0A9W8NP99_9PEZI</name>
<proteinExistence type="predicted"/>
<protein>
    <recommendedName>
        <fullName evidence="2">Cyanovirin-N domain-containing protein</fullName>
    </recommendedName>
</protein>
<dbReference type="InterPro" id="IPR011058">
    <property type="entry name" value="Cyanovirin-N"/>
</dbReference>
<comment type="caution">
    <text evidence="3">The sequence shown here is derived from an EMBL/GenBank/DDBJ whole genome shotgun (WGS) entry which is preliminary data.</text>
</comment>
<dbReference type="InterPro" id="IPR036673">
    <property type="entry name" value="Cyanovirin-N_sf"/>
</dbReference>
<feature type="domain" description="Cyanovirin-N" evidence="2">
    <location>
        <begin position="34"/>
        <end position="130"/>
    </location>
</feature>
<dbReference type="Pfam" id="PF08881">
    <property type="entry name" value="CVNH"/>
    <property type="match status" value="1"/>
</dbReference>
<dbReference type="Gene3D" id="2.30.60.10">
    <property type="entry name" value="Cyanovirin-N"/>
    <property type="match status" value="1"/>
</dbReference>
<evidence type="ECO:0000313" key="4">
    <source>
        <dbReference type="Proteomes" id="UP001148614"/>
    </source>
</evidence>
<evidence type="ECO:0000313" key="3">
    <source>
        <dbReference type="EMBL" id="KAJ3580559.1"/>
    </source>
</evidence>
<evidence type="ECO:0000259" key="2">
    <source>
        <dbReference type="Pfam" id="PF08881"/>
    </source>
</evidence>
<sequence>MKFLAALSVTTMFGGVLALRAPTFDFGNSLAGGFTSKCRSHSVAGDGLNIFLTSDCKGFGHEYHTAKLNLNHCLKNNKGTLHGFPAGGFAAICTDPRLQEGSATLLVECEKGVGWITTTFNLDEIVGSTDALFT</sequence>
<evidence type="ECO:0000256" key="1">
    <source>
        <dbReference type="SAM" id="SignalP"/>
    </source>
</evidence>
<keyword evidence="1" id="KW-0732">Signal</keyword>
<dbReference type="EMBL" id="JANPWZ010000001">
    <property type="protein sequence ID" value="KAJ3580559.1"/>
    <property type="molecule type" value="Genomic_DNA"/>
</dbReference>
<feature type="chain" id="PRO_5040979164" description="Cyanovirin-N domain-containing protein" evidence="1">
    <location>
        <begin position="19"/>
        <end position="134"/>
    </location>
</feature>
<dbReference type="Proteomes" id="UP001148614">
    <property type="component" value="Unassembled WGS sequence"/>
</dbReference>
<reference evidence="3" key="1">
    <citation type="submission" date="2022-07" db="EMBL/GenBank/DDBJ databases">
        <title>Genome Sequence of Xylaria arbuscula.</title>
        <authorList>
            <person name="Buettner E."/>
        </authorList>
    </citation>
    <scope>NUCLEOTIDE SEQUENCE</scope>
    <source>
        <strain evidence="3">VT107</strain>
    </source>
</reference>
<accession>A0A9W8NP99</accession>
<feature type="signal peptide" evidence="1">
    <location>
        <begin position="1"/>
        <end position="18"/>
    </location>
</feature>
<dbReference type="AlphaFoldDB" id="A0A9W8NP99"/>
<keyword evidence="4" id="KW-1185">Reference proteome</keyword>
<gene>
    <name evidence="3" type="ORF">NPX13_g12</name>
</gene>
<dbReference type="SUPFAM" id="SSF51322">
    <property type="entry name" value="Cyanovirin-N"/>
    <property type="match status" value="1"/>
</dbReference>